<feature type="non-terminal residue" evidence="10">
    <location>
        <position position="1"/>
    </location>
</feature>
<dbReference type="EMBL" id="CU633438">
    <property type="protein sequence ID" value="CAP59660.1"/>
    <property type="molecule type" value="Genomic_DNA"/>
</dbReference>
<evidence type="ECO:0000256" key="8">
    <source>
        <dbReference type="RuleBase" id="RU004398"/>
    </source>
</evidence>
<name>B2A9B3_PODAN</name>
<dbReference type="InterPro" id="IPR036504">
    <property type="entry name" value="CGI121/TPRKB_sf"/>
</dbReference>
<evidence type="ECO:0000256" key="3">
    <source>
        <dbReference type="ARBA" id="ARBA00015316"/>
    </source>
</evidence>
<comment type="subcellular location">
    <subcellularLocation>
        <location evidence="1">Nucleus</location>
    </subcellularLocation>
</comment>
<dbReference type="Gene3D" id="3.30.2380.10">
    <property type="entry name" value="CGI121/TPRKB"/>
    <property type="match status" value="1"/>
</dbReference>
<dbReference type="KEGG" id="pan:PODANSg09227"/>
<dbReference type="GO" id="GO:0005829">
    <property type="term" value="C:cytosol"/>
    <property type="evidence" value="ECO:0007669"/>
    <property type="project" value="TreeGrafter"/>
</dbReference>
<gene>
    <name evidence="10" type="ORF">PODANS_1_890</name>
</gene>
<dbReference type="GO" id="GO:0002949">
    <property type="term" value="P:tRNA threonylcarbamoyladenosine modification"/>
    <property type="evidence" value="ECO:0007669"/>
    <property type="project" value="TreeGrafter"/>
</dbReference>
<dbReference type="SUPFAM" id="SSF143870">
    <property type="entry name" value="PF0523-like"/>
    <property type="match status" value="1"/>
</dbReference>
<dbReference type="PANTHER" id="PTHR15840:SF10">
    <property type="entry name" value="EKC_KEOPS COMPLEX SUBUNIT TPRKB"/>
    <property type="match status" value="1"/>
</dbReference>
<dbReference type="GO" id="GO:0000408">
    <property type="term" value="C:EKC/KEOPS complex"/>
    <property type="evidence" value="ECO:0007669"/>
    <property type="project" value="TreeGrafter"/>
</dbReference>
<reference evidence="10" key="2">
    <citation type="submission" date="2008-07" db="EMBL/GenBank/DDBJ databases">
        <authorList>
            <person name="Genoscope - CEA"/>
        </authorList>
    </citation>
    <scope>NUCLEOTIDE SEQUENCE</scope>
    <source>
        <strain evidence="10">S mat+</strain>
    </source>
</reference>
<evidence type="ECO:0000256" key="2">
    <source>
        <dbReference type="ARBA" id="ARBA00005546"/>
    </source>
</evidence>
<dbReference type="GeneID" id="6197087"/>
<dbReference type="PANTHER" id="PTHR15840">
    <property type="entry name" value="CGI-121 FAMILY MEMBER"/>
    <property type="match status" value="1"/>
</dbReference>
<evidence type="ECO:0000256" key="6">
    <source>
        <dbReference type="ARBA" id="ARBA00023242"/>
    </source>
</evidence>
<dbReference type="RefSeq" id="XP_001912181.1">
    <property type="nucleotide sequence ID" value="XM_001912146.1"/>
</dbReference>
<evidence type="ECO:0000256" key="7">
    <source>
        <dbReference type="ARBA" id="ARBA00025043"/>
    </source>
</evidence>
<dbReference type="OrthoDB" id="329139at2759"/>
<sequence>QSDKRTTTSITKSMSKRPASSETSDLSTTSKRPKPPSNITMSLERIPLEHIPPNYRVYGALFRDVSNAPFLQTQLISRNPEFEYAFIDASTIVSRAHLLAAVWNAVYSSVEGNLRTPNVHSEVVASLNINNNIADGYRRWGITSDKTKDLVVVKILSSPEPLPQAEQENEAEEVLSHLTSQIEGRLVRLTDQEIAEVTDWQKVRKYYKLNGVPVLDQTKDEAVKKKKMESMAIMGMALRGL</sequence>
<dbReference type="GO" id="GO:0005634">
    <property type="term" value="C:nucleus"/>
    <property type="evidence" value="ECO:0007669"/>
    <property type="project" value="UniProtKB-SubCell"/>
</dbReference>
<feature type="region of interest" description="Disordered" evidence="9">
    <location>
        <begin position="1"/>
        <end position="40"/>
    </location>
</feature>
<organism evidence="10">
    <name type="scientific">Podospora anserina (strain S / ATCC MYA-4624 / DSM 980 / FGSC 10383)</name>
    <name type="common">Pleurage anserina</name>
    <dbReference type="NCBI Taxonomy" id="515849"/>
    <lineage>
        <taxon>Eukaryota</taxon>
        <taxon>Fungi</taxon>
        <taxon>Dikarya</taxon>
        <taxon>Ascomycota</taxon>
        <taxon>Pezizomycotina</taxon>
        <taxon>Sordariomycetes</taxon>
        <taxon>Sordariomycetidae</taxon>
        <taxon>Sordariales</taxon>
        <taxon>Podosporaceae</taxon>
        <taxon>Podospora</taxon>
        <taxon>Podospora anserina</taxon>
    </lineage>
</organism>
<comment type="function">
    <text evidence="7">Component of the EKC/KEOPS complex that is required for the formation of a threonylcarbamoyl group on adenosine at position 37 (t(6)A37) in tRNAs that read codons beginning with adenine. The complex is probably involved in the transfer of the threonylcarbamoyl moiety of threonylcarbamoyl-AMP (TC-AMP) to the N6 group of A37. CGI121 acts as an allosteric effector that regulates the t(6)A activity of the complex. The EKC/KEOPS complex also promotes both telomere uncapping and telomere elongation. The complex is required for efficient recruitment of transcriptional coactivators. CGI121 is not required for tRNA modification.</text>
</comment>
<keyword evidence="6 8" id="KW-0539">Nucleus</keyword>
<dbReference type="HOGENOM" id="CLU_065847_1_2_1"/>
<protein>
    <recommendedName>
        <fullName evidence="4">EKC/KEOPS complex subunit CGI121</fullName>
    </recommendedName>
    <alternativeName>
        <fullName evidence="3">EKC/KEOPS complex subunit cgi121</fullName>
    </alternativeName>
</protein>
<feature type="compositionally biased region" description="Polar residues" evidence="9">
    <location>
        <begin position="7"/>
        <end position="30"/>
    </location>
</feature>
<comment type="similarity">
    <text evidence="2 8">Belongs to the CGI121/TPRKB family.</text>
</comment>
<reference evidence="10" key="1">
    <citation type="journal article" date="2008" name="Genome Biol.">
        <title>The genome sequence of the model ascomycete fungus Podospora anserina.</title>
        <authorList>
            <person name="Espagne E."/>
            <person name="Lespinet O."/>
            <person name="Malagnac F."/>
            <person name="Da Silva C."/>
            <person name="Jaillon O."/>
            <person name="Porcel B.M."/>
            <person name="Couloux A."/>
            <person name="Aury J.-M."/>
            <person name="Segurens B."/>
            <person name="Poulain J."/>
            <person name="Anthouard V."/>
            <person name="Grossetete S."/>
            <person name="Khalili H."/>
            <person name="Coppin E."/>
            <person name="Dequard-Chablat M."/>
            <person name="Picard M."/>
            <person name="Contamine V."/>
            <person name="Arnaise S."/>
            <person name="Bourdais A."/>
            <person name="Berteaux-Lecellier V."/>
            <person name="Gautheret D."/>
            <person name="de Vries R.P."/>
            <person name="Battaglia E."/>
            <person name="Coutinho P.M."/>
            <person name="Danchin E.G.J."/>
            <person name="Henrissat B."/>
            <person name="El Khoury R."/>
            <person name="Sainsard-Chanet A."/>
            <person name="Boivin A."/>
            <person name="Pinan-Lucarre B."/>
            <person name="Sellem C.H."/>
            <person name="Debuchy R."/>
            <person name="Wincker P."/>
            <person name="Weissenbach J."/>
            <person name="Silar P."/>
        </authorList>
    </citation>
    <scope>NUCLEOTIDE SEQUENCE [LARGE SCALE GENOMIC DNA]</scope>
    <source>
        <strain evidence="10">S mat+</strain>
    </source>
</reference>
<dbReference type="AlphaFoldDB" id="B2A9B3"/>
<evidence type="ECO:0000256" key="5">
    <source>
        <dbReference type="ARBA" id="ARBA00022694"/>
    </source>
</evidence>
<dbReference type="Pfam" id="PF08617">
    <property type="entry name" value="CGI-121"/>
    <property type="match status" value="1"/>
</dbReference>
<keyword evidence="5" id="KW-0819">tRNA processing</keyword>
<evidence type="ECO:0000256" key="9">
    <source>
        <dbReference type="SAM" id="MobiDB-lite"/>
    </source>
</evidence>
<proteinExistence type="inferred from homology"/>
<evidence type="ECO:0000313" key="10">
    <source>
        <dbReference type="EMBL" id="CAP59660.1"/>
    </source>
</evidence>
<evidence type="ECO:0000256" key="1">
    <source>
        <dbReference type="ARBA" id="ARBA00004123"/>
    </source>
</evidence>
<dbReference type="InterPro" id="IPR013926">
    <property type="entry name" value="CGI121/TPRKB"/>
</dbReference>
<dbReference type="VEuPathDB" id="FungiDB:PODANS_1_890"/>
<accession>B2A9B3</accession>
<evidence type="ECO:0000256" key="4">
    <source>
        <dbReference type="ARBA" id="ARBA00016009"/>
    </source>
</evidence>